<feature type="coiled-coil region" evidence="7">
    <location>
        <begin position="85"/>
        <end position="161"/>
    </location>
</feature>
<evidence type="ECO:0000256" key="4">
    <source>
        <dbReference type="ARBA" id="ARBA00022989"/>
    </source>
</evidence>
<feature type="non-terminal residue" evidence="9">
    <location>
        <position position="1"/>
    </location>
</feature>
<sequence>PVLRTRSTAAMSLPGSRRSSTGSRRRPSPPGRDTYGTSSLSSSSNSGSYKGSDSSPTPRRSSKYNLCSDNHGIKPPTPEQYLTPLQQKEVCIRHLKARLKDTQERLQDRDAEIEDLKTQLSRMQEDWIEEECHRVEAQLALKEARKEIKQLKQVIDTVKNNLLEKDKGLQKYFVDINIQNKKLETLLHSMEVAQNGMLKEEGAGESAGGSPARSLTRSSTYTKLSDQGAGDRNVGGSQTISLDEGADSGFVGAEEAPGQMDPLEVGGEPGTRLPPSSTYEKLLGLRGSVEAGVQASCMQERAIQTDFVPCQPDLDTILEKVMKSQACSLGSPTSAWVSEMEDMVPGPELSNPAGTTDLLAIEPDTATASAGAEGGCAPCNPAVRQPPSANPSVAIACVAEEEATAEASGCETNPSKSYWSRHFIVDLLAVVVPAVPTVAWLCRSQRRQGQPIYNISSLLRGCCTVALHSIRRMGCRPVASP</sequence>
<evidence type="ECO:0000256" key="5">
    <source>
        <dbReference type="ARBA" id="ARBA00023054"/>
    </source>
</evidence>
<feature type="compositionally biased region" description="Low complexity" evidence="8">
    <location>
        <begin position="36"/>
        <end position="55"/>
    </location>
</feature>
<feature type="compositionally biased region" description="Polar residues" evidence="8">
    <location>
        <begin position="215"/>
        <end position="225"/>
    </location>
</feature>
<organism evidence="9 10">
    <name type="scientific">Galbula dea</name>
    <dbReference type="NCBI Taxonomy" id="1109041"/>
    <lineage>
        <taxon>Eukaryota</taxon>
        <taxon>Metazoa</taxon>
        <taxon>Chordata</taxon>
        <taxon>Craniata</taxon>
        <taxon>Vertebrata</taxon>
        <taxon>Euteleostomi</taxon>
        <taxon>Archelosauria</taxon>
        <taxon>Archosauria</taxon>
        <taxon>Dinosauria</taxon>
        <taxon>Saurischia</taxon>
        <taxon>Theropoda</taxon>
        <taxon>Coelurosauria</taxon>
        <taxon>Aves</taxon>
        <taxon>Neognathae</taxon>
        <taxon>Neoaves</taxon>
        <taxon>Telluraves</taxon>
        <taxon>Coraciimorphae</taxon>
        <taxon>Piciformes</taxon>
        <taxon>Galbulidae</taxon>
        <taxon>Galbula</taxon>
    </lineage>
</organism>
<feature type="region of interest" description="Disordered" evidence="8">
    <location>
        <begin position="200"/>
        <end position="273"/>
    </location>
</feature>
<protein>
    <submittedName>
        <fullName evidence="9">SNPH protein</fullName>
    </submittedName>
</protein>
<dbReference type="PANTHER" id="PTHR16208">
    <property type="entry name" value="MICROTUBULE-ASSOCIATED PROTEIN/SYNTAPHILIN"/>
    <property type="match status" value="1"/>
</dbReference>
<evidence type="ECO:0000256" key="7">
    <source>
        <dbReference type="SAM" id="Coils"/>
    </source>
</evidence>
<keyword evidence="3" id="KW-0812">Transmembrane</keyword>
<evidence type="ECO:0000256" key="6">
    <source>
        <dbReference type="ARBA" id="ARBA00023136"/>
    </source>
</evidence>
<name>A0A7K9SWH3_9PICI</name>
<gene>
    <name evidence="9" type="primary">Snph</name>
    <name evidence="9" type="ORF">GALDEA_R12921</name>
</gene>
<dbReference type="EMBL" id="VWZX01004964">
    <property type="protein sequence ID" value="NXI40484.1"/>
    <property type="molecule type" value="Genomic_DNA"/>
</dbReference>
<dbReference type="AlphaFoldDB" id="A0A7K9SWH3"/>
<dbReference type="GO" id="GO:0030182">
    <property type="term" value="P:neuron differentiation"/>
    <property type="evidence" value="ECO:0007669"/>
    <property type="project" value="TreeGrafter"/>
</dbReference>
<feature type="non-terminal residue" evidence="9">
    <location>
        <position position="481"/>
    </location>
</feature>
<dbReference type="OrthoDB" id="5807119at2759"/>
<comment type="subcellular location">
    <subcellularLocation>
        <location evidence="1">Membrane</location>
        <topology evidence="1">Single-pass membrane protein</topology>
    </subcellularLocation>
</comment>
<keyword evidence="10" id="KW-1185">Reference proteome</keyword>
<dbReference type="Pfam" id="PF15290">
    <property type="entry name" value="Syntaphilin"/>
    <property type="match status" value="1"/>
</dbReference>
<evidence type="ECO:0000256" key="1">
    <source>
        <dbReference type="ARBA" id="ARBA00004167"/>
    </source>
</evidence>
<dbReference type="PANTHER" id="PTHR16208:SF1">
    <property type="entry name" value="SYNTAPHILIN"/>
    <property type="match status" value="1"/>
</dbReference>
<reference evidence="9 10" key="1">
    <citation type="submission" date="2019-09" db="EMBL/GenBank/DDBJ databases">
        <title>Bird 10,000 Genomes (B10K) Project - Family phase.</title>
        <authorList>
            <person name="Zhang G."/>
        </authorList>
    </citation>
    <scope>NUCLEOTIDE SEQUENCE [LARGE SCALE GENOMIC DNA]</scope>
    <source>
        <strain evidence="9">B10K-DU-001-62</strain>
        <tissue evidence="9">Muscle</tissue>
    </source>
</reference>
<evidence type="ECO:0000313" key="10">
    <source>
        <dbReference type="Proteomes" id="UP000566440"/>
    </source>
</evidence>
<dbReference type="InterPro" id="IPR028197">
    <property type="entry name" value="Syntaphilin/Syntabulin"/>
</dbReference>
<keyword evidence="5 7" id="KW-0175">Coiled coil</keyword>
<dbReference type="GO" id="GO:0005739">
    <property type="term" value="C:mitochondrion"/>
    <property type="evidence" value="ECO:0007669"/>
    <property type="project" value="TreeGrafter"/>
</dbReference>
<feature type="compositionally biased region" description="Polar residues" evidence="8">
    <location>
        <begin position="1"/>
        <end position="10"/>
    </location>
</feature>
<evidence type="ECO:0000256" key="3">
    <source>
        <dbReference type="ARBA" id="ARBA00022692"/>
    </source>
</evidence>
<feature type="compositionally biased region" description="Low complexity" evidence="8">
    <location>
        <begin position="12"/>
        <end position="22"/>
    </location>
</feature>
<proteinExistence type="predicted"/>
<dbReference type="GO" id="GO:0005881">
    <property type="term" value="C:cytoplasmic microtubule"/>
    <property type="evidence" value="ECO:0007669"/>
    <property type="project" value="TreeGrafter"/>
</dbReference>
<comment type="caution">
    <text evidence="9">The sequence shown here is derived from an EMBL/GenBank/DDBJ whole genome shotgun (WGS) entry which is preliminary data.</text>
</comment>
<accession>A0A7K9SWH3</accession>
<dbReference type="Proteomes" id="UP000566440">
    <property type="component" value="Unassembled WGS sequence"/>
</dbReference>
<keyword evidence="6" id="KW-0472">Membrane</keyword>
<feature type="region of interest" description="Disordered" evidence="8">
    <location>
        <begin position="1"/>
        <end position="81"/>
    </location>
</feature>
<feature type="compositionally biased region" description="Polar residues" evidence="8">
    <location>
        <begin position="56"/>
        <end position="68"/>
    </location>
</feature>
<keyword evidence="4" id="KW-1133">Transmembrane helix</keyword>
<evidence type="ECO:0000256" key="8">
    <source>
        <dbReference type="SAM" id="MobiDB-lite"/>
    </source>
</evidence>
<evidence type="ECO:0000256" key="2">
    <source>
        <dbReference type="ARBA" id="ARBA00022553"/>
    </source>
</evidence>
<keyword evidence="2" id="KW-0597">Phosphoprotein</keyword>
<dbReference type="GO" id="GO:0016020">
    <property type="term" value="C:membrane"/>
    <property type="evidence" value="ECO:0007669"/>
    <property type="project" value="UniProtKB-SubCell"/>
</dbReference>
<evidence type="ECO:0000313" key="9">
    <source>
        <dbReference type="EMBL" id="NXI40484.1"/>
    </source>
</evidence>